<evidence type="ECO:0000313" key="2">
    <source>
        <dbReference type="EMBL" id="KIM30844.1"/>
    </source>
</evidence>
<keyword evidence="3" id="KW-1185">Reference proteome</keyword>
<dbReference type="EMBL" id="KN824283">
    <property type="protein sequence ID" value="KIM30844.1"/>
    <property type="molecule type" value="Genomic_DNA"/>
</dbReference>
<dbReference type="HOGENOM" id="CLU_039336_0_1_1"/>
<sequence>MWLLENTESLPSESERILANESMDIMQNKREEALAKVEKFTQEAKDLEAEISKIRAWLAPIRRVPGDVLSLIFVEVCQSDWQAAMVLGAVCRFWRGTLLNTPRAWACIQIGPRSQQLSHALISLWLSRCGAFKLHVSLGPLASGSDVDAVCDHGEKIQCLSLFNNFDRLRRNYPPLEKLLLGPEDPSLRNRFDDFKVLERSKKRKGKKQFPSILNIKRFPKLVHLHLHSPPLRVMEAIAHRRSFPALTELHIHVKGVHWHSIIRYCARSLITLAVEFPPNYEDETNSRKLNTPVELPNLQNLHYLFRDSEREPTLPSLQTPNLRSYHQVNGNPTTVNSQPSLATFISLEQPMYVDWTAFPFITHLQIVDMPDEIIKLLKELQDNADLCPRLESVTCLSMMRFQSHHKANAFSCVTQRSIITGIPIQFRYMESGKDENYRSYFDCFTYCQCNVNAGERKDYYDEDSFYEEGDDEYEYDETDYDEEDDYDEDYGFWTGLLTGT</sequence>
<proteinExistence type="predicted"/>
<evidence type="ECO:0008006" key="4">
    <source>
        <dbReference type="Google" id="ProtNLM"/>
    </source>
</evidence>
<keyword evidence="1" id="KW-0175">Coiled coil</keyword>
<dbReference type="OrthoDB" id="3365698at2759"/>
<evidence type="ECO:0000313" key="3">
    <source>
        <dbReference type="Proteomes" id="UP000054097"/>
    </source>
</evidence>
<dbReference type="Proteomes" id="UP000054097">
    <property type="component" value="Unassembled WGS sequence"/>
</dbReference>
<gene>
    <name evidence="2" type="ORF">M408DRAFT_7321</name>
</gene>
<dbReference type="AlphaFoldDB" id="A0A0C3BFB5"/>
<dbReference type="STRING" id="933852.A0A0C3BFB5"/>
<protein>
    <recommendedName>
        <fullName evidence="4">F-box domain-containing protein</fullName>
    </recommendedName>
</protein>
<feature type="coiled-coil region" evidence="1">
    <location>
        <begin position="23"/>
        <end position="50"/>
    </location>
</feature>
<reference evidence="3" key="2">
    <citation type="submission" date="2015-01" db="EMBL/GenBank/DDBJ databases">
        <title>Evolutionary Origins and Diversification of the Mycorrhizal Mutualists.</title>
        <authorList>
            <consortium name="DOE Joint Genome Institute"/>
            <consortium name="Mycorrhizal Genomics Consortium"/>
            <person name="Kohler A."/>
            <person name="Kuo A."/>
            <person name="Nagy L.G."/>
            <person name="Floudas D."/>
            <person name="Copeland A."/>
            <person name="Barry K.W."/>
            <person name="Cichocki N."/>
            <person name="Veneault-Fourrey C."/>
            <person name="LaButti K."/>
            <person name="Lindquist E.A."/>
            <person name="Lipzen A."/>
            <person name="Lundell T."/>
            <person name="Morin E."/>
            <person name="Murat C."/>
            <person name="Riley R."/>
            <person name="Ohm R."/>
            <person name="Sun H."/>
            <person name="Tunlid A."/>
            <person name="Henrissat B."/>
            <person name="Grigoriev I.V."/>
            <person name="Hibbett D.S."/>
            <person name="Martin F."/>
        </authorList>
    </citation>
    <scope>NUCLEOTIDE SEQUENCE [LARGE SCALE GENOMIC DNA]</scope>
    <source>
        <strain evidence="3">MAFF 305830</strain>
    </source>
</reference>
<name>A0A0C3BFB5_SERVB</name>
<evidence type="ECO:0000256" key="1">
    <source>
        <dbReference type="SAM" id="Coils"/>
    </source>
</evidence>
<accession>A0A0C3BFB5</accession>
<reference evidence="2 3" key="1">
    <citation type="submission" date="2014-04" db="EMBL/GenBank/DDBJ databases">
        <authorList>
            <consortium name="DOE Joint Genome Institute"/>
            <person name="Kuo A."/>
            <person name="Zuccaro A."/>
            <person name="Kohler A."/>
            <person name="Nagy L.G."/>
            <person name="Floudas D."/>
            <person name="Copeland A."/>
            <person name="Barry K.W."/>
            <person name="Cichocki N."/>
            <person name="Veneault-Fourrey C."/>
            <person name="LaButti K."/>
            <person name="Lindquist E.A."/>
            <person name="Lipzen A."/>
            <person name="Lundell T."/>
            <person name="Morin E."/>
            <person name="Murat C."/>
            <person name="Sun H."/>
            <person name="Tunlid A."/>
            <person name="Henrissat B."/>
            <person name="Grigoriev I.V."/>
            <person name="Hibbett D.S."/>
            <person name="Martin F."/>
            <person name="Nordberg H.P."/>
            <person name="Cantor M.N."/>
            <person name="Hua S.X."/>
        </authorList>
    </citation>
    <scope>NUCLEOTIDE SEQUENCE [LARGE SCALE GENOMIC DNA]</scope>
    <source>
        <strain evidence="2 3">MAFF 305830</strain>
    </source>
</reference>
<organism evidence="2 3">
    <name type="scientific">Serendipita vermifera MAFF 305830</name>
    <dbReference type="NCBI Taxonomy" id="933852"/>
    <lineage>
        <taxon>Eukaryota</taxon>
        <taxon>Fungi</taxon>
        <taxon>Dikarya</taxon>
        <taxon>Basidiomycota</taxon>
        <taxon>Agaricomycotina</taxon>
        <taxon>Agaricomycetes</taxon>
        <taxon>Sebacinales</taxon>
        <taxon>Serendipitaceae</taxon>
        <taxon>Serendipita</taxon>
    </lineage>
</organism>